<dbReference type="Gene3D" id="2.60.40.10">
    <property type="entry name" value="Immunoglobulins"/>
    <property type="match status" value="3"/>
</dbReference>
<dbReference type="CDD" id="cd00051">
    <property type="entry name" value="EFh"/>
    <property type="match status" value="1"/>
</dbReference>
<dbReference type="Proteomes" id="UP000198211">
    <property type="component" value="Unassembled WGS sequence"/>
</dbReference>
<feature type="compositionally biased region" description="Basic and acidic residues" evidence="2">
    <location>
        <begin position="302"/>
        <end position="323"/>
    </location>
</feature>
<protein>
    <submittedName>
        <fullName evidence="5">Uncharacterized protein</fullName>
    </submittedName>
</protein>
<evidence type="ECO:0000256" key="1">
    <source>
        <dbReference type="ARBA" id="ARBA00022837"/>
    </source>
</evidence>
<feature type="region of interest" description="Disordered" evidence="2">
    <location>
        <begin position="338"/>
        <end position="362"/>
    </location>
</feature>
<gene>
    <name evidence="5" type="ORF">PHMEG_00012248</name>
</gene>
<dbReference type="AlphaFoldDB" id="A0A225WA61"/>
<dbReference type="InterPro" id="IPR013783">
    <property type="entry name" value="Ig-like_fold"/>
</dbReference>
<feature type="domain" description="EF-hand" evidence="3">
    <location>
        <begin position="722"/>
        <end position="757"/>
    </location>
</feature>
<dbReference type="STRING" id="4795.A0A225WA61"/>
<organism evidence="5 6">
    <name type="scientific">Phytophthora megakarya</name>
    <dbReference type="NCBI Taxonomy" id="4795"/>
    <lineage>
        <taxon>Eukaryota</taxon>
        <taxon>Sar</taxon>
        <taxon>Stramenopiles</taxon>
        <taxon>Oomycota</taxon>
        <taxon>Peronosporomycetes</taxon>
        <taxon>Peronosporales</taxon>
        <taxon>Peronosporaceae</taxon>
        <taxon>Phytophthora</taxon>
    </lineage>
</organism>
<dbReference type="Pfam" id="PF13499">
    <property type="entry name" value="EF-hand_7"/>
    <property type="match status" value="1"/>
</dbReference>
<dbReference type="GO" id="GO:0005509">
    <property type="term" value="F:calcium ion binding"/>
    <property type="evidence" value="ECO:0007669"/>
    <property type="project" value="InterPro"/>
</dbReference>
<keyword evidence="1" id="KW-0106">Calcium</keyword>
<accession>A0A225WA61</accession>
<sequence>MQFDVWVARKDKYERMARALAQLDASRAAGEESWLDVAVALAATDCQLKTGKTSACDCPGVCREPEHSVMRQRTRCQCLARKCSLCRRCVGTNPGAISPKMIAVLEPYEGVISEPSDSTKAMLDLAGIIVRSGEGQNLSLEDGTSIRITTAAFQMAQTVLAQCSILESQGGAKLQRPCSCPVRSLGDLWIKWTTKNHTFSRVPLTDDEAKQFSAGTRQMMDQDKNEDGIMTYYMTLKWHAAAKPQKGDTAKIAARRALTADQKKQNAFFLGLCKKYWQKAQLRVAEYLQKTLTATADNALSSDKKDAEAVESARQEEAREKAEGGIVAHNAWQGHVLRDNFDQNNGNDDDDPDSKPFSKDRYLFERRNNPALRGKLEGDRRRREQSRESYAAWVVHKAMKDKAVKFLCHLPPPREGEESDSTFDNNASYEDDFDDESGVNYREACVEFCTKRHKQAVTRGDAIDENGVELDEDLEEAKLITHYGFVTRRDLGVLVRGLGVVLQPEEFQRLVEFFADPEETQGENGPVRIKIEAFLAVVGDERRALCRGDTDQLLSSVLTGLSPNTKYAFRVRALNGFGAGPHSVKFTWENSSYYMRRLGELQEVFREADVDGNGRISRDEFVEEIERRKPKLVAFLQQTTAAATATDNNATSPAPLSVFDAIETDDNEKGRASLHSEPVIVNTLFPTPAPPSINTSTFEPAVRSGIVQLRWAEWAQETSLDDGSVDFKARFDRYDVDGSGYLELPEFQTLLSELGVPPTPERLAAYLAAFDQDSDGKISFAEFARWWTQSDVQYVLKRDSGYQEGDDDDTLIPGSSKADEMRLVCYRGCEVTATISGLEPNTRYRFRLRVVGAHASSALSEALTIYTAPSAPTCVGRVDVGYDSALVRWHPGTGGAVRYAVDCKRIETLTPKASNSNDGPSEWRRAYEGREVLVYIRDLQPETVYRLRVFAINSDGNPSAQSTVSQLCTTSKEDAQRRSRLIKRPTGAADYFTIECGPEEGDLVLGDTVLFCERLVSRTTENDRFSKSSPGLAQASVYSVTSSTGGAETIGERTIAARVLGISRHPRYGNVLALIVMWCTVQLYTTESLAKTSRRSGTSISSKKRMTSIHTAGRELAAMGNTDGYSLAPELKISRPEQDLYRFDTFRAVWEDEAARYPSTWDK</sequence>
<dbReference type="CDD" id="cd00063">
    <property type="entry name" value="FN3"/>
    <property type="match status" value="3"/>
</dbReference>
<dbReference type="PANTHER" id="PTHR24099:SF11">
    <property type="entry name" value="FIBRONECTIN TYPE III DOMAIN-CONTAINING 3BA-RELATED"/>
    <property type="match status" value="1"/>
</dbReference>
<dbReference type="InterPro" id="IPR018247">
    <property type="entry name" value="EF_Hand_1_Ca_BS"/>
</dbReference>
<dbReference type="InterPro" id="IPR002048">
    <property type="entry name" value="EF_hand_dom"/>
</dbReference>
<dbReference type="PANTHER" id="PTHR24099">
    <property type="entry name" value="E3 UBIQUITIN-PROTEIN LIGASE TRIM36-RELATED"/>
    <property type="match status" value="1"/>
</dbReference>
<name>A0A225WA61_9STRA</name>
<evidence type="ECO:0000313" key="5">
    <source>
        <dbReference type="EMBL" id="OWZ14294.1"/>
    </source>
</evidence>
<dbReference type="InterPro" id="IPR036116">
    <property type="entry name" value="FN3_sf"/>
</dbReference>
<evidence type="ECO:0000259" key="3">
    <source>
        <dbReference type="PROSITE" id="PS50222"/>
    </source>
</evidence>
<evidence type="ECO:0000313" key="6">
    <source>
        <dbReference type="Proteomes" id="UP000198211"/>
    </source>
</evidence>
<dbReference type="SUPFAM" id="SSF47473">
    <property type="entry name" value="EF-hand"/>
    <property type="match status" value="2"/>
</dbReference>
<dbReference type="PROSITE" id="PS50853">
    <property type="entry name" value="FN3"/>
    <property type="match status" value="1"/>
</dbReference>
<keyword evidence="6" id="KW-1185">Reference proteome</keyword>
<proteinExistence type="predicted"/>
<dbReference type="EMBL" id="NBNE01001370">
    <property type="protein sequence ID" value="OWZ14294.1"/>
    <property type="molecule type" value="Genomic_DNA"/>
</dbReference>
<dbReference type="SMART" id="SM00060">
    <property type="entry name" value="FN3"/>
    <property type="match status" value="3"/>
</dbReference>
<evidence type="ECO:0000256" key="2">
    <source>
        <dbReference type="SAM" id="MobiDB-lite"/>
    </source>
</evidence>
<dbReference type="SMART" id="SM00054">
    <property type="entry name" value="EFh"/>
    <property type="match status" value="3"/>
</dbReference>
<dbReference type="Pfam" id="PF00041">
    <property type="entry name" value="fn3"/>
    <property type="match status" value="1"/>
</dbReference>
<dbReference type="Gene3D" id="1.10.238.10">
    <property type="entry name" value="EF-hand"/>
    <property type="match status" value="2"/>
</dbReference>
<feature type="region of interest" description="Disordered" evidence="2">
    <location>
        <begin position="298"/>
        <end position="323"/>
    </location>
</feature>
<dbReference type="PROSITE" id="PS00018">
    <property type="entry name" value="EF_HAND_1"/>
    <property type="match status" value="3"/>
</dbReference>
<evidence type="ECO:0000259" key="4">
    <source>
        <dbReference type="PROSITE" id="PS50853"/>
    </source>
</evidence>
<dbReference type="InterPro" id="IPR003961">
    <property type="entry name" value="FN3_dom"/>
</dbReference>
<comment type="caution">
    <text evidence="5">The sequence shown here is derived from an EMBL/GenBank/DDBJ whole genome shotgun (WGS) entry which is preliminary data.</text>
</comment>
<feature type="compositionally biased region" description="Basic and acidic residues" evidence="2">
    <location>
        <begin position="353"/>
        <end position="362"/>
    </location>
</feature>
<reference evidence="6" key="1">
    <citation type="submission" date="2017-03" db="EMBL/GenBank/DDBJ databases">
        <title>Phytopthora megakarya and P. palmivora, two closely related causual agents of cacao black pod achieved similar genome size and gene model numbers by different mechanisms.</title>
        <authorList>
            <person name="Ali S."/>
            <person name="Shao J."/>
            <person name="Larry D.J."/>
            <person name="Kronmiller B."/>
            <person name="Shen D."/>
            <person name="Strem M.D."/>
            <person name="Melnick R.L."/>
            <person name="Guiltinan M.J."/>
            <person name="Tyler B.M."/>
            <person name="Meinhardt L.W."/>
            <person name="Bailey B.A."/>
        </authorList>
    </citation>
    <scope>NUCLEOTIDE SEQUENCE [LARGE SCALE GENOMIC DNA]</scope>
    <source>
        <strain evidence="6">zdho120</strain>
    </source>
</reference>
<feature type="domain" description="EF-hand" evidence="3">
    <location>
        <begin position="596"/>
        <end position="631"/>
    </location>
</feature>
<feature type="domain" description="EF-hand" evidence="3">
    <location>
        <begin position="758"/>
        <end position="793"/>
    </location>
</feature>
<dbReference type="PROSITE" id="PS50222">
    <property type="entry name" value="EF_HAND_2"/>
    <property type="match status" value="3"/>
</dbReference>
<dbReference type="InterPro" id="IPR050617">
    <property type="entry name" value="E3_ligase_FN3/SPRY"/>
</dbReference>
<feature type="domain" description="Fibronectin type-III" evidence="4">
    <location>
        <begin position="868"/>
        <end position="974"/>
    </location>
</feature>
<dbReference type="SUPFAM" id="SSF49265">
    <property type="entry name" value="Fibronectin type III"/>
    <property type="match status" value="2"/>
</dbReference>
<dbReference type="InterPro" id="IPR011992">
    <property type="entry name" value="EF-hand-dom_pair"/>
</dbReference>
<dbReference type="OrthoDB" id="191686at2759"/>
<dbReference type="Pfam" id="PF00036">
    <property type="entry name" value="EF-hand_1"/>
    <property type="match status" value="1"/>
</dbReference>